<keyword evidence="4" id="KW-1185">Reference proteome</keyword>
<evidence type="ECO:0000259" key="2">
    <source>
        <dbReference type="PROSITE" id="PS50213"/>
    </source>
</evidence>
<protein>
    <recommendedName>
        <fullName evidence="2">FAS1 domain-containing protein</fullName>
    </recommendedName>
</protein>
<dbReference type="Pfam" id="PF02469">
    <property type="entry name" value="Fasciclin"/>
    <property type="match status" value="1"/>
</dbReference>
<dbReference type="RefSeq" id="WP_317063797.1">
    <property type="nucleotide sequence ID" value="NZ_WBKO01000001.1"/>
</dbReference>
<dbReference type="SUPFAM" id="SSF82153">
    <property type="entry name" value="FAS1 domain"/>
    <property type="match status" value="1"/>
</dbReference>
<dbReference type="PROSITE" id="PS50213">
    <property type="entry name" value="FAS1"/>
    <property type="match status" value="1"/>
</dbReference>
<accession>A0ABU3WYD9</accession>
<organism evidence="3 4">
    <name type="scientific">Methanoculleus caldifontis</name>
    <dbReference type="NCBI Taxonomy" id="2651577"/>
    <lineage>
        <taxon>Archaea</taxon>
        <taxon>Methanobacteriati</taxon>
        <taxon>Methanobacteriota</taxon>
        <taxon>Stenosarchaea group</taxon>
        <taxon>Methanomicrobia</taxon>
        <taxon>Methanomicrobiales</taxon>
        <taxon>Methanomicrobiaceae</taxon>
        <taxon>Methanoculleus</taxon>
    </lineage>
</organism>
<evidence type="ECO:0000313" key="4">
    <source>
        <dbReference type="Proteomes" id="UP001281203"/>
    </source>
</evidence>
<evidence type="ECO:0000313" key="3">
    <source>
        <dbReference type="EMBL" id="MDV2480824.1"/>
    </source>
</evidence>
<dbReference type="InterPro" id="IPR050904">
    <property type="entry name" value="Adhesion/Biosynth-related"/>
</dbReference>
<dbReference type="EMBL" id="WBKO01000001">
    <property type="protein sequence ID" value="MDV2480824.1"/>
    <property type="molecule type" value="Genomic_DNA"/>
</dbReference>
<gene>
    <name evidence="3" type="ORF">F8E02_02130</name>
</gene>
<sequence>MILCLLTLTGAVAAVSAQETPQQIGAELEYELPMDTMKVIGRYNVTIDPAENVSIEPVNLDTPIDVRRDTPIGALDAVAQSEGLNFTTYYYTVSGRLAVDSINDYVYEEDQIWYVLNYLNETFHETSMDAGAHNLTDNETFWLIYCDLSDYDPRYESRVDRAVAGLSITVTFSDENVTPTPTPDENVTPGPTENVTPTPTPAGNVTPGPGENVTPMPTIPGILVPIPTATPGNVTPDPNENVIPANETNIYEAIGEEENLSILASLLNVTDLAATLRGEGPYTIFAPDNDAFGNLSSEVLAMILVDEEELTRVLSNHVVNGSYTAAELLNMTEDGNETTLTTLAGLNLTVSESDGVLMIGNATVGTEEINATNGVVHVIDTVLIPTENVTETATPVENMTPAENATPVATTAPLTNMTGPPMGAI</sequence>
<dbReference type="SMART" id="SM00554">
    <property type="entry name" value="FAS1"/>
    <property type="match status" value="1"/>
</dbReference>
<dbReference type="PANTHER" id="PTHR10900:SF77">
    <property type="entry name" value="FI19380P1"/>
    <property type="match status" value="1"/>
</dbReference>
<dbReference type="Proteomes" id="UP001281203">
    <property type="component" value="Unassembled WGS sequence"/>
</dbReference>
<reference evidence="3 4" key="1">
    <citation type="submission" date="2019-10" db="EMBL/GenBank/DDBJ databases">
        <title>Isolation and characterization of Methanoculleus sp. Wushi-C6 from a hot spring well.</title>
        <authorList>
            <person name="Chen S.-C."/>
            <person name="Lan Z.-H."/>
            <person name="You Y.-T."/>
            <person name="Lai M.-C."/>
        </authorList>
    </citation>
    <scope>NUCLEOTIDE SEQUENCE [LARGE SCALE GENOMIC DNA]</scope>
    <source>
        <strain evidence="3 4">Wushi-C6</strain>
    </source>
</reference>
<feature type="compositionally biased region" description="Polar residues" evidence="1">
    <location>
        <begin position="174"/>
        <end position="203"/>
    </location>
</feature>
<proteinExistence type="predicted"/>
<feature type="region of interest" description="Disordered" evidence="1">
    <location>
        <begin position="174"/>
        <end position="212"/>
    </location>
</feature>
<feature type="domain" description="FAS1" evidence="2">
    <location>
        <begin position="247"/>
        <end position="383"/>
    </location>
</feature>
<dbReference type="PANTHER" id="PTHR10900">
    <property type="entry name" value="PERIOSTIN-RELATED"/>
    <property type="match status" value="1"/>
</dbReference>
<evidence type="ECO:0000256" key="1">
    <source>
        <dbReference type="SAM" id="MobiDB-lite"/>
    </source>
</evidence>
<dbReference type="InterPro" id="IPR036378">
    <property type="entry name" value="FAS1_dom_sf"/>
</dbReference>
<dbReference type="InterPro" id="IPR000782">
    <property type="entry name" value="FAS1_domain"/>
</dbReference>
<dbReference type="Gene3D" id="2.30.180.10">
    <property type="entry name" value="FAS1 domain"/>
    <property type="match status" value="1"/>
</dbReference>
<comment type="caution">
    <text evidence="3">The sequence shown here is derived from an EMBL/GenBank/DDBJ whole genome shotgun (WGS) entry which is preliminary data.</text>
</comment>
<name>A0ABU3WYD9_9EURY</name>